<dbReference type="Gramene" id="PNW77001">
    <property type="protein sequence ID" value="PNW77001"/>
    <property type="gene ID" value="CHLRE_10g418300v5"/>
</dbReference>
<dbReference type="PANTHER" id="PTHR46936:SF1">
    <property type="entry name" value="ARABINOSYLTRANSFERASE XEG113"/>
    <property type="match status" value="1"/>
</dbReference>
<reference evidence="2 3" key="1">
    <citation type="journal article" date="2007" name="Science">
        <title>The Chlamydomonas genome reveals the evolution of key animal and plant functions.</title>
        <authorList>
            <person name="Merchant S.S."/>
            <person name="Prochnik S.E."/>
            <person name="Vallon O."/>
            <person name="Harris E.H."/>
            <person name="Karpowicz S.J."/>
            <person name="Witman G.B."/>
            <person name="Terry A."/>
            <person name="Salamov A."/>
            <person name="Fritz-Laylin L.K."/>
            <person name="Marechal-Drouard L."/>
            <person name="Marshall W.F."/>
            <person name="Qu L.H."/>
            <person name="Nelson D.R."/>
            <person name="Sanderfoot A.A."/>
            <person name="Spalding M.H."/>
            <person name="Kapitonov V.V."/>
            <person name="Ren Q."/>
            <person name="Ferris P."/>
            <person name="Lindquist E."/>
            <person name="Shapiro H."/>
            <person name="Lucas S.M."/>
            <person name="Grimwood J."/>
            <person name="Schmutz J."/>
            <person name="Cardol P."/>
            <person name="Cerutti H."/>
            <person name="Chanfreau G."/>
            <person name="Chen C.L."/>
            <person name="Cognat V."/>
            <person name="Croft M.T."/>
            <person name="Dent R."/>
            <person name="Dutcher S."/>
            <person name="Fernandez E."/>
            <person name="Fukuzawa H."/>
            <person name="Gonzalez-Ballester D."/>
            <person name="Gonzalez-Halphen D."/>
            <person name="Hallmann A."/>
            <person name="Hanikenne M."/>
            <person name="Hippler M."/>
            <person name="Inwood W."/>
            <person name="Jabbari K."/>
            <person name="Kalanon M."/>
            <person name="Kuras R."/>
            <person name="Lefebvre P.A."/>
            <person name="Lemaire S.D."/>
            <person name="Lobanov A.V."/>
            <person name="Lohr M."/>
            <person name="Manuell A."/>
            <person name="Meier I."/>
            <person name="Mets L."/>
            <person name="Mittag M."/>
            <person name="Mittelmeier T."/>
            <person name="Moroney J.V."/>
            <person name="Moseley J."/>
            <person name="Napoli C."/>
            <person name="Nedelcu A.M."/>
            <person name="Niyogi K."/>
            <person name="Novoselov S.V."/>
            <person name="Paulsen I.T."/>
            <person name="Pazour G."/>
            <person name="Purton S."/>
            <person name="Ral J.P."/>
            <person name="Riano-Pachon D.M."/>
            <person name="Riekhof W."/>
            <person name="Rymarquis L."/>
            <person name="Schroda M."/>
            <person name="Stern D."/>
            <person name="Umen J."/>
            <person name="Willows R."/>
            <person name="Wilson N."/>
            <person name="Zimmer S.L."/>
            <person name="Allmer J."/>
            <person name="Balk J."/>
            <person name="Bisova K."/>
            <person name="Chen C.J."/>
            <person name="Elias M."/>
            <person name="Gendler K."/>
            <person name="Hauser C."/>
            <person name="Lamb M.R."/>
            <person name="Ledford H."/>
            <person name="Long J.C."/>
            <person name="Minagawa J."/>
            <person name="Page M.D."/>
            <person name="Pan J."/>
            <person name="Pootakham W."/>
            <person name="Roje S."/>
            <person name="Rose A."/>
            <person name="Stahlberg E."/>
            <person name="Terauchi A.M."/>
            <person name="Yang P."/>
            <person name="Ball S."/>
            <person name="Bowler C."/>
            <person name="Dieckmann C.L."/>
            <person name="Gladyshev V.N."/>
            <person name="Green P."/>
            <person name="Jorgensen R."/>
            <person name="Mayfield S."/>
            <person name="Mueller-Roeber B."/>
            <person name="Rajamani S."/>
            <person name="Sayre R.T."/>
            <person name="Brokstein P."/>
            <person name="Dubchak I."/>
            <person name="Goodstein D."/>
            <person name="Hornick L."/>
            <person name="Huang Y.W."/>
            <person name="Jhaveri J."/>
            <person name="Luo Y."/>
            <person name="Martinez D."/>
            <person name="Ngau W.C."/>
            <person name="Otillar B."/>
            <person name="Poliakov A."/>
            <person name="Porter A."/>
            <person name="Szajkowski L."/>
            <person name="Werner G."/>
            <person name="Zhou K."/>
            <person name="Grigoriev I.V."/>
            <person name="Rokhsar D.S."/>
            <person name="Grossman A.R."/>
        </authorList>
    </citation>
    <scope>NUCLEOTIDE SEQUENCE [LARGE SCALE GENOMIC DNA]</scope>
    <source>
        <strain evidence="3">CC-503</strain>
    </source>
</reference>
<evidence type="ECO:0000313" key="3">
    <source>
        <dbReference type="Proteomes" id="UP000006906"/>
    </source>
</evidence>
<dbReference type="InterPro" id="IPR005069">
    <property type="entry name" value="Nucl-diP-sugar_transferase"/>
</dbReference>
<dbReference type="GO" id="GO:0052636">
    <property type="term" value="F:arabinosyltransferase activity"/>
    <property type="evidence" value="ECO:0000318"/>
    <property type="project" value="GO_Central"/>
</dbReference>
<evidence type="ECO:0000259" key="1">
    <source>
        <dbReference type="Pfam" id="PF03407"/>
    </source>
</evidence>
<sequence length="373" mass="40201">MEAAGDKVVGTTQDVKAVGSLDSLPLLPWQRPVGWQAPYAGLQNDLAALLAVQRPPGATWVAVFALSHLDTHHALMMANALTTLHYFGGGGSSYIVAVADNEGLAHCMRLGLPCYNATREVAAEHRGAHGGYGTEGYYLGCWVKVHVVRRVLQLLPPGVSVLLSDHDVVFLKRLAPSVDAFMSGTEWDMTAMVEDYGHKGVNTGVLFIRNSPNSRAMYDAWSAAATRRTGDQEVFYELYGVHWLACAGPKAADCKPDPAVGSRKVPTAQAARVARHNSPWERNINCPPVDRHKYDDAYRHEGVVDSPDHCAVPGRLYAHLICVGDKKRGAEVLGLWFLNGGDPLGLRINTTAVRAAGLPCAPPADVAKLSLVK</sequence>
<dbReference type="GO" id="GO:0052325">
    <property type="term" value="P:cell wall pectin biosynthetic process"/>
    <property type="evidence" value="ECO:0000318"/>
    <property type="project" value="GO_Central"/>
</dbReference>
<dbReference type="PaxDb" id="3055-EDP06415"/>
<dbReference type="Pfam" id="PF03407">
    <property type="entry name" value="Nucleotid_trans"/>
    <property type="match status" value="1"/>
</dbReference>
<protein>
    <recommendedName>
        <fullName evidence="1">Nucleotide-diphospho-sugar transferase domain-containing protein</fullName>
    </recommendedName>
</protein>
<dbReference type="AlphaFoldDB" id="A8ID52"/>
<dbReference type="HOGENOM" id="CLU_742617_0_0_1"/>
<dbReference type="OMA" id="PWERNIN"/>
<organism evidence="2 3">
    <name type="scientific">Chlamydomonas reinhardtii</name>
    <name type="common">Chlamydomonas smithii</name>
    <dbReference type="NCBI Taxonomy" id="3055"/>
    <lineage>
        <taxon>Eukaryota</taxon>
        <taxon>Viridiplantae</taxon>
        <taxon>Chlorophyta</taxon>
        <taxon>core chlorophytes</taxon>
        <taxon>Chlorophyceae</taxon>
        <taxon>CS clade</taxon>
        <taxon>Chlamydomonadales</taxon>
        <taxon>Chlamydomonadaceae</taxon>
        <taxon>Chlamydomonas</taxon>
    </lineage>
</organism>
<dbReference type="KEGG" id="cre:CHLRE_10g418300v5"/>
<dbReference type="InterPro" id="IPR053250">
    <property type="entry name" value="Glycosyltransferase_77"/>
</dbReference>
<accession>A8ID52</accession>
<dbReference type="RefSeq" id="XP_001702636.1">
    <property type="nucleotide sequence ID" value="XM_001702584.2"/>
</dbReference>
<feature type="domain" description="Nucleotide-diphospho-sugar transferase" evidence="1">
    <location>
        <begin position="93"/>
        <end position="239"/>
    </location>
</feature>
<evidence type="ECO:0000313" key="2">
    <source>
        <dbReference type="EMBL" id="PNW77001.1"/>
    </source>
</evidence>
<dbReference type="EMBL" id="CM008971">
    <property type="protein sequence ID" value="PNW77001.1"/>
    <property type="molecule type" value="Genomic_DNA"/>
</dbReference>
<dbReference type="Proteomes" id="UP000006906">
    <property type="component" value="Chromosome 10"/>
</dbReference>
<proteinExistence type="predicted"/>
<dbReference type="InParanoid" id="A8ID52"/>
<dbReference type="STRING" id="3055.A8ID52"/>
<gene>
    <name evidence="2" type="ORF">CHLRE_10g418300v5</name>
</gene>
<name>A8ID52_CHLRE</name>
<dbReference type="OrthoDB" id="69177at2759"/>
<dbReference type="GeneID" id="5728329"/>
<keyword evidence="3" id="KW-1185">Reference proteome</keyword>
<dbReference type="PANTHER" id="PTHR46936">
    <property type="entry name" value="ARABINOSYLTRANSFERASE XEG113"/>
    <property type="match status" value="1"/>
</dbReference>